<keyword evidence="3" id="KW-1185">Reference proteome</keyword>
<reference evidence="2 3" key="1">
    <citation type="journal article" date="2011" name="PLoS Genet.">
        <title>Azospirillum genomes reveal transition of bacteria from aquatic to terrestrial environments.</title>
        <authorList>
            <person name="Wisniewski-Dye F."/>
            <person name="Borziak K."/>
            <person name="Khalsa-Moyers G."/>
            <person name="Alexandre G."/>
            <person name="Sukharnikov L.O."/>
            <person name="Wuichet K."/>
            <person name="Hurst G.B."/>
            <person name="McDonald W.H."/>
            <person name="Robertson J.S."/>
            <person name="Barbe V."/>
            <person name="Calteau A."/>
            <person name="Rouy Z."/>
            <person name="Mangenot S."/>
            <person name="Prigent-Combaret C."/>
            <person name="Normand P."/>
            <person name="Boyer M."/>
            <person name="Siguier P."/>
            <person name="Dessaux Y."/>
            <person name="Elmerich C."/>
            <person name="Condemine G."/>
            <person name="Krishnen G."/>
            <person name="Kennedy I."/>
            <person name="Paterson A.H."/>
            <person name="Gonzalez V."/>
            <person name="Mavingui P."/>
            <person name="Zhulin I.B."/>
        </authorList>
    </citation>
    <scope>NUCLEOTIDE SEQUENCE [LARGE SCALE GENOMIC DNA]</scope>
    <source>
        <strain evidence="2 3">Sp245</strain>
    </source>
</reference>
<evidence type="ECO:0000313" key="2">
    <source>
        <dbReference type="EMBL" id="CCD02872.1"/>
    </source>
</evidence>
<dbReference type="Proteomes" id="UP000007319">
    <property type="component" value="Plasmid AZOBR_p3"/>
</dbReference>
<geneLocation type="plasmid" evidence="2 3">
    <name>AZOBR_p3</name>
</geneLocation>
<gene>
    <name evidence="2" type="ORF">AZOBR_p340110</name>
</gene>
<feature type="domain" description="Dit-like phage tail protein N-terminal" evidence="1">
    <location>
        <begin position="58"/>
        <end position="187"/>
    </location>
</feature>
<evidence type="ECO:0000313" key="3">
    <source>
        <dbReference type="Proteomes" id="UP000007319"/>
    </source>
</evidence>
<proteinExistence type="predicted"/>
<dbReference type="InterPro" id="IPR048494">
    <property type="entry name" value="Dit-like_N"/>
</dbReference>
<dbReference type="AlphaFoldDB" id="A0A9P1JZS7"/>
<evidence type="ECO:0000259" key="1">
    <source>
        <dbReference type="Pfam" id="PF21821"/>
    </source>
</evidence>
<dbReference type="Pfam" id="PF21821">
    <property type="entry name" value="Dit_like"/>
    <property type="match status" value="1"/>
</dbReference>
<dbReference type="EMBL" id="HE577330">
    <property type="protein sequence ID" value="CCD02872.1"/>
    <property type="molecule type" value="Genomic_DNA"/>
</dbReference>
<organism evidence="2 3">
    <name type="scientific">Azospirillum baldaniorum</name>
    <dbReference type="NCBI Taxonomy" id="1064539"/>
    <lineage>
        <taxon>Bacteria</taxon>
        <taxon>Pseudomonadati</taxon>
        <taxon>Pseudomonadota</taxon>
        <taxon>Alphaproteobacteria</taxon>
        <taxon>Rhodospirillales</taxon>
        <taxon>Azospirillaceae</taxon>
        <taxon>Azospirillum</taxon>
    </lineage>
</organism>
<name>A0A9P1JZS7_9PROT</name>
<accession>A0A9P1JZS7</accession>
<keyword evidence="2" id="KW-0614">Plasmid</keyword>
<dbReference type="KEGG" id="abs:AZOBR_p340110"/>
<dbReference type="RefSeq" id="WP_014199384.1">
    <property type="nucleotide sequence ID" value="NC_016595.1"/>
</dbReference>
<protein>
    <recommendedName>
        <fullName evidence="1">Dit-like phage tail protein N-terminal domain-containing protein</fullName>
    </recommendedName>
</protein>
<sequence>MNIPALGLGAAGLIGSNVLGAIWSTSPKRVILWQAKDAAGKPAVDQSGRPAISSLAPQVVVEEQHLDQLRLTQHPVEVGAQITDHAFKLPARLRIRAGWSFANAAGIAAMFLPVPPDTSYLTDLYDTLLKIQTQRAVVTVVTGKRRYTNLMLETLAVRTDEKSENVLWVSAEFQEVLFARVQTVTVPDPSVQKAPQATAAPVNNGNVGLRTITIVRPRGP</sequence>